<dbReference type="GO" id="GO:0005829">
    <property type="term" value="C:cytosol"/>
    <property type="evidence" value="ECO:0007669"/>
    <property type="project" value="TreeGrafter"/>
</dbReference>
<organism evidence="3">
    <name type="scientific">Mesocestoides corti</name>
    <name type="common">Flatworm</name>
    <dbReference type="NCBI Taxonomy" id="53468"/>
    <lineage>
        <taxon>Eukaryota</taxon>
        <taxon>Metazoa</taxon>
        <taxon>Spiralia</taxon>
        <taxon>Lophotrochozoa</taxon>
        <taxon>Platyhelminthes</taxon>
        <taxon>Cestoda</taxon>
        <taxon>Eucestoda</taxon>
        <taxon>Cyclophyllidea</taxon>
        <taxon>Mesocestoididae</taxon>
        <taxon>Mesocestoides</taxon>
    </lineage>
</organism>
<dbReference type="SUPFAM" id="SSF52402">
    <property type="entry name" value="Adenine nucleotide alpha hydrolases-like"/>
    <property type="match status" value="1"/>
</dbReference>
<reference evidence="3" key="1">
    <citation type="submission" date="2019-11" db="UniProtKB">
        <authorList>
            <consortium name="WormBaseParasite"/>
        </authorList>
    </citation>
    <scope>IDENTIFICATION</scope>
</reference>
<dbReference type="InterPro" id="IPR014729">
    <property type="entry name" value="Rossmann-like_a/b/a_fold"/>
</dbReference>
<evidence type="ECO:0000256" key="2">
    <source>
        <dbReference type="ARBA" id="ARBA00022694"/>
    </source>
</evidence>
<accession>A0A5K3G0Y2</accession>
<dbReference type="PANTHER" id="PTHR20882:SF14">
    <property type="entry name" value="CYTOPLASMIC TRNA 2-THIOLATION PROTEIN 2"/>
    <property type="match status" value="1"/>
</dbReference>
<dbReference type="WBParaSite" id="MCU_012633-RA">
    <property type="protein sequence ID" value="MCU_012633-RA"/>
    <property type="gene ID" value="MCU_012633"/>
</dbReference>
<evidence type="ECO:0000256" key="1">
    <source>
        <dbReference type="ARBA" id="ARBA00022490"/>
    </source>
</evidence>
<name>A0A5K3G0Y2_MESCO</name>
<keyword evidence="2" id="KW-0819">tRNA processing</keyword>
<proteinExistence type="predicted"/>
<dbReference type="InterPro" id="IPR019407">
    <property type="entry name" value="CTU2"/>
</dbReference>
<dbReference type="GO" id="GO:0002143">
    <property type="term" value="P:tRNA wobble position uridine thiolation"/>
    <property type="evidence" value="ECO:0007669"/>
    <property type="project" value="TreeGrafter"/>
</dbReference>
<protein>
    <submittedName>
        <fullName evidence="3">Cytoplasmic tRNA 2-thiolation protein 2</fullName>
    </submittedName>
</protein>
<dbReference type="Gene3D" id="3.40.50.620">
    <property type="entry name" value="HUPs"/>
    <property type="match status" value="1"/>
</dbReference>
<dbReference type="GO" id="GO:0016783">
    <property type="term" value="F:sulfurtransferase activity"/>
    <property type="evidence" value="ECO:0007669"/>
    <property type="project" value="TreeGrafter"/>
</dbReference>
<dbReference type="PANTHER" id="PTHR20882">
    <property type="entry name" value="CYTOPLASMIC TRNA 2-THIOLATION PROTEIN 2"/>
    <property type="match status" value="1"/>
</dbReference>
<evidence type="ECO:0000313" key="3">
    <source>
        <dbReference type="WBParaSite" id="MCU_012633-RA"/>
    </source>
</evidence>
<sequence>MSVPDGLVSISGRSNVTNCIKCKGVNGVPAVFIRKDDPPLCKTCFLSGCVHKFRSAFGKANIVRNRDAVALAFSGGASSLAMLQLAKMCHSTSQARKLRFQPTVICLYDVGQPYPHKQEEAMKVVGFDYRIVRTDEIPLDKNEGDFVDQLSASTALTNSALTAAEETLRWRRLKQLVLYTSRSLGHRFLLVGDNASQLAAQCLAGIAQGRGGSVAAELDFADTRFTDVTILRPMFNFLANEVVLFLRYAGLDAVIEPTLSLEQTLARGPGVNSIQRLTQDFISSLQFAGFPSTTKAVLR</sequence>
<dbReference type="GO" id="GO:0000049">
    <property type="term" value="F:tRNA binding"/>
    <property type="evidence" value="ECO:0007669"/>
    <property type="project" value="InterPro"/>
</dbReference>
<dbReference type="AlphaFoldDB" id="A0A5K3G0Y2"/>
<keyword evidence="1" id="KW-0963">Cytoplasm</keyword>